<evidence type="ECO:0000259" key="1">
    <source>
        <dbReference type="PROSITE" id="PS50022"/>
    </source>
</evidence>
<dbReference type="SUPFAM" id="SSF49785">
    <property type="entry name" value="Galactose-binding domain-like"/>
    <property type="match status" value="1"/>
</dbReference>
<sequence length="145" mass="16075">MTNLIDKDTNVRVSSVLNRDVGNFGKNHLTDGRPDTCWNSDQGTPQWICLDFSAPVEPSEIHLQFQGGFAGKEVRVEAARSGATACCRIFPDDSNTLQKFSLELDTPVQKMRIVFCSSTDMFGRIVLYHLAVCGKKCNCDSNPLD</sequence>
<name>A0A131Z504_RHIAP</name>
<dbReference type="AlphaFoldDB" id="A0A131Z504"/>
<dbReference type="InterPro" id="IPR000421">
    <property type="entry name" value="FA58C"/>
</dbReference>
<accession>A0A131Z504</accession>
<organism evidence="2">
    <name type="scientific">Rhipicephalus appendiculatus</name>
    <name type="common">Brown ear tick</name>
    <dbReference type="NCBI Taxonomy" id="34631"/>
    <lineage>
        <taxon>Eukaryota</taxon>
        <taxon>Metazoa</taxon>
        <taxon>Ecdysozoa</taxon>
        <taxon>Arthropoda</taxon>
        <taxon>Chelicerata</taxon>
        <taxon>Arachnida</taxon>
        <taxon>Acari</taxon>
        <taxon>Parasitiformes</taxon>
        <taxon>Ixodida</taxon>
        <taxon>Ixodoidea</taxon>
        <taxon>Ixodidae</taxon>
        <taxon>Rhipicephalinae</taxon>
        <taxon>Rhipicephalus</taxon>
        <taxon>Rhipicephalus</taxon>
    </lineage>
</organism>
<dbReference type="InterPro" id="IPR008979">
    <property type="entry name" value="Galactose-bd-like_sf"/>
</dbReference>
<proteinExistence type="predicted"/>
<dbReference type="Gene3D" id="2.60.120.260">
    <property type="entry name" value="Galactose-binding domain-like"/>
    <property type="match status" value="1"/>
</dbReference>
<keyword evidence="2" id="KW-0675">Receptor</keyword>
<reference evidence="2" key="1">
    <citation type="journal article" date="2016" name="Ticks Tick Borne Dis.">
        <title>De novo assembly and annotation of the salivary gland transcriptome of Rhipicephalus appendiculatus male and female ticks during blood feeding.</title>
        <authorList>
            <person name="de Castro M.H."/>
            <person name="de Klerk D."/>
            <person name="Pienaar R."/>
            <person name="Latif A.A."/>
            <person name="Rees D.J."/>
            <person name="Mans B.J."/>
        </authorList>
    </citation>
    <scope>NUCLEOTIDE SEQUENCE</scope>
    <source>
        <tissue evidence="2">Salivary glands</tissue>
    </source>
</reference>
<protein>
    <submittedName>
        <fullName evidence="2">Nuclear receptor 2c2 associated protein</fullName>
    </submittedName>
</protein>
<feature type="domain" description="F5/8 type C" evidence="1">
    <location>
        <begin position="1"/>
        <end position="64"/>
    </location>
</feature>
<evidence type="ECO:0000313" key="2">
    <source>
        <dbReference type="EMBL" id="JAP85850.1"/>
    </source>
</evidence>
<dbReference type="PROSITE" id="PS50022">
    <property type="entry name" value="FA58C_3"/>
    <property type="match status" value="1"/>
</dbReference>
<dbReference type="EMBL" id="GEDV01002707">
    <property type="protein sequence ID" value="JAP85850.1"/>
    <property type="molecule type" value="Transcribed_RNA"/>
</dbReference>
<dbReference type="Pfam" id="PF22633">
    <property type="entry name" value="F5_F8_type_C_2"/>
    <property type="match status" value="1"/>
</dbReference>